<accession>A0A6C2U2T8</accession>
<dbReference type="NCBIfam" id="TIGR00040">
    <property type="entry name" value="yfcE"/>
    <property type="match status" value="1"/>
</dbReference>
<dbReference type="InterPro" id="IPR029052">
    <property type="entry name" value="Metallo-depent_PP-like"/>
</dbReference>
<sequence length="162" mass="17483">MKFGLLSDTHGNLEATRKAVEVFRQSGVSAAFHCGDIGSYDVLSELAFLLVPVHAVLGNVDAYSNDWKFFPSDVGIHLHGRFGDIEVGGYRIALLHSDDSRAFNQAVSSGEYDFAFTGHSHEVHDYTEGRTRCINPGTAGRGAPNTCAVLDLDSGLLQVAKL</sequence>
<evidence type="ECO:0000313" key="5">
    <source>
        <dbReference type="Proteomes" id="UP000366872"/>
    </source>
</evidence>
<dbReference type="InterPro" id="IPR000979">
    <property type="entry name" value="Phosphodiesterase_MJ0936/Vps29"/>
</dbReference>
<dbReference type="Pfam" id="PF12850">
    <property type="entry name" value="Metallophos_2"/>
    <property type="match status" value="1"/>
</dbReference>
<dbReference type="GO" id="GO:0016787">
    <property type="term" value="F:hydrolase activity"/>
    <property type="evidence" value="ECO:0007669"/>
    <property type="project" value="UniProtKB-UniRule"/>
</dbReference>
<dbReference type="AlphaFoldDB" id="A0A6C2U2T8"/>
<dbReference type="GO" id="GO:0046872">
    <property type="term" value="F:metal ion binding"/>
    <property type="evidence" value="ECO:0007669"/>
    <property type="project" value="UniProtKB-KW"/>
</dbReference>
<dbReference type="InterPro" id="IPR024654">
    <property type="entry name" value="Calcineurin-like_PHP_lpxH"/>
</dbReference>
<protein>
    <recommendedName>
        <fullName evidence="2">Phosphoesterase</fullName>
        <ecNumber evidence="2">3.1.4.-</ecNumber>
    </recommendedName>
</protein>
<dbReference type="PANTHER" id="PTHR43165:SF1">
    <property type="entry name" value="PHOSPHODIESTERASE MJ0936"/>
    <property type="match status" value="1"/>
</dbReference>
<dbReference type="EC" id="3.1.4.-" evidence="2"/>
<dbReference type="EMBL" id="CAAHFG010000001">
    <property type="protein sequence ID" value="VGO14312.1"/>
    <property type="molecule type" value="Genomic_DNA"/>
</dbReference>
<dbReference type="RefSeq" id="WP_136079804.1">
    <property type="nucleotide sequence ID" value="NZ_CAAHFG010000001.1"/>
</dbReference>
<organism evidence="4 5">
    <name type="scientific">Pontiella desulfatans</name>
    <dbReference type="NCBI Taxonomy" id="2750659"/>
    <lineage>
        <taxon>Bacteria</taxon>
        <taxon>Pseudomonadati</taxon>
        <taxon>Kiritimatiellota</taxon>
        <taxon>Kiritimatiellia</taxon>
        <taxon>Kiritimatiellales</taxon>
        <taxon>Pontiellaceae</taxon>
        <taxon>Pontiella</taxon>
    </lineage>
</organism>
<evidence type="ECO:0000256" key="2">
    <source>
        <dbReference type="RuleBase" id="RU362039"/>
    </source>
</evidence>
<keyword evidence="2" id="KW-0479">Metal-binding</keyword>
<reference evidence="4 5" key="1">
    <citation type="submission" date="2019-04" db="EMBL/GenBank/DDBJ databases">
        <authorList>
            <person name="Van Vliet M D."/>
        </authorList>
    </citation>
    <scope>NUCLEOTIDE SEQUENCE [LARGE SCALE GENOMIC DNA]</scope>
    <source>
        <strain evidence="4 5">F1</strain>
    </source>
</reference>
<evidence type="ECO:0000313" key="4">
    <source>
        <dbReference type="EMBL" id="VGO14312.1"/>
    </source>
</evidence>
<comment type="similarity">
    <text evidence="1 2">Belongs to the metallophosphoesterase superfamily. YfcE family.</text>
</comment>
<evidence type="ECO:0000256" key="1">
    <source>
        <dbReference type="ARBA" id="ARBA00008950"/>
    </source>
</evidence>
<dbReference type="PANTHER" id="PTHR43165">
    <property type="entry name" value="METALLOPHOSPHOESTERASE"/>
    <property type="match status" value="1"/>
</dbReference>
<dbReference type="Gene3D" id="3.60.21.10">
    <property type="match status" value="1"/>
</dbReference>
<keyword evidence="5" id="KW-1185">Reference proteome</keyword>
<gene>
    <name evidence="4" type="ORF">PDESU_02871</name>
</gene>
<name>A0A6C2U2T8_PONDE</name>
<dbReference type="SUPFAM" id="SSF56300">
    <property type="entry name" value="Metallo-dependent phosphatases"/>
    <property type="match status" value="1"/>
</dbReference>
<feature type="domain" description="Calcineurin-like phosphoesterase" evidence="3">
    <location>
        <begin position="1"/>
        <end position="154"/>
    </location>
</feature>
<dbReference type="InterPro" id="IPR053193">
    <property type="entry name" value="MetalloPDE_YfcE-like"/>
</dbReference>
<dbReference type="Proteomes" id="UP000366872">
    <property type="component" value="Unassembled WGS sequence"/>
</dbReference>
<evidence type="ECO:0000259" key="3">
    <source>
        <dbReference type="Pfam" id="PF12850"/>
    </source>
</evidence>
<proteinExistence type="inferred from homology"/>
<comment type="cofactor">
    <cofactor evidence="2">
        <name>a divalent metal cation</name>
        <dbReference type="ChEBI" id="CHEBI:60240"/>
    </cofactor>
</comment>